<evidence type="ECO:0000313" key="2">
    <source>
        <dbReference type="Proteomes" id="UP000054826"/>
    </source>
</evidence>
<reference evidence="1 2" key="1">
    <citation type="submission" date="2015-01" db="EMBL/GenBank/DDBJ databases">
        <title>Evolution of Trichinella species and genotypes.</title>
        <authorList>
            <person name="Korhonen P.K."/>
            <person name="Edoardo P."/>
            <person name="Giuseppe L.R."/>
            <person name="Gasser R.B."/>
        </authorList>
    </citation>
    <scope>NUCLEOTIDE SEQUENCE [LARGE SCALE GENOMIC DNA]</scope>
    <source>
        <strain evidence="1">ISS176</strain>
    </source>
</reference>
<gene>
    <name evidence="1" type="ORF">T4C_8436</name>
</gene>
<accession>A0A0V1GAY0</accession>
<dbReference type="Proteomes" id="UP000054826">
    <property type="component" value="Unassembled WGS sequence"/>
</dbReference>
<proteinExistence type="predicted"/>
<sequence>MHDNHCMKKILFIQVFATIFINNAIQRKLYYMMCS</sequence>
<evidence type="ECO:0000313" key="1">
    <source>
        <dbReference type="EMBL" id="KRY95324.1"/>
    </source>
</evidence>
<name>A0A0V1GAY0_TRIPS</name>
<dbReference type="AlphaFoldDB" id="A0A0V1GAY0"/>
<organism evidence="1 2">
    <name type="scientific">Trichinella pseudospiralis</name>
    <name type="common">Parasitic roundworm</name>
    <dbReference type="NCBI Taxonomy" id="6337"/>
    <lineage>
        <taxon>Eukaryota</taxon>
        <taxon>Metazoa</taxon>
        <taxon>Ecdysozoa</taxon>
        <taxon>Nematoda</taxon>
        <taxon>Enoplea</taxon>
        <taxon>Dorylaimia</taxon>
        <taxon>Trichinellida</taxon>
        <taxon>Trichinellidae</taxon>
        <taxon>Trichinella</taxon>
    </lineage>
</organism>
<comment type="caution">
    <text evidence="1">The sequence shown here is derived from an EMBL/GenBank/DDBJ whole genome shotgun (WGS) entry which is preliminary data.</text>
</comment>
<dbReference type="EMBL" id="JYDV01004538">
    <property type="protein sequence ID" value="KRY95324.1"/>
    <property type="molecule type" value="Genomic_DNA"/>
</dbReference>
<protein>
    <submittedName>
        <fullName evidence="1">Uncharacterized protein</fullName>
    </submittedName>
</protein>